<feature type="signal peptide" evidence="1">
    <location>
        <begin position="1"/>
        <end position="18"/>
    </location>
</feature>
<accession>A0ABS3DL77</accession>
<organism evidence="2 3">
    <name type="scientific">Corallococcus macrosporus</name>
    <dbReference type="NCBI Taxonomy" id="35"/>
    <lineage>
        <taxon>Bacteria</taxon>
        <taxon>Pseudomonadati</taxon>
        <taxon>Myxococcota</taxon>
        <taxon>Myxococcia</taxon>
        <taxon>Myxococcales</taxon>
        <taxon>Cystobacterineae</taxon>
        <taxon>Myxococcaceae</taxon>
        <taxon>Corallococcus</taxon>
    </lineage>
</organism>
<dbReference type="EMBL" id="JAFIMU010000010">
    <property type="protein sequence ID" value="MBN8232111.1"/>
    <property type="molecule type" value="Genomic_DNA"/>
</dbReference>
<dbReference type="Proteomes" id="UP000664052">
    <property type="component" value="Unassembled WGS sequence"/>
</dbReference>
<evidence type="ECO:0000256" key="1">
    <source>
        <dbReference type="SAM" id="SignalP"/>
    </source>
</evidence>
<reference evidence="2 3" key="1">
    <citation type="submission" date="2021-02" db="EMBL/GenBank/DDBJ databases">
        <title>De Novo genome assembly of isolated myxobacteria.</title>
        <authorList>
            <person name="Stevens D.C."/>
        </authorList>
    </citation>
    <scope>NUCLEOTIDE SEQUENCE [LARGE SCALE GENOMIC DNA]</scope>
    <source>
        <strain evidence="2 3">ATCC 29039</strain>
    </source>
</reference>
<evidence type="ECO:0008006" key="4">
    <source>
        <dbReference type="Google" id="ProtNLM"/>
    </source>
</evidence>
<feature type="chain" id="PRO_5047250940" description="DUF2381 family protein" evidence="1">
    <location>
        <begin position="19"/>
        <end position="306"/>
    </location>
</feature>
<sequence length="306" mass="32788">MRMPLVALALVCAAPVSAEPPPTVLVAQETATEQDGHLLMPVLEYKAGQWQALTTQAALRAKGPTTWSGFVVTKADGSDLGRVALRTDAAVKPFQPAWGDALPGTRIQDGLKDDVVYAVSLGPKDDRARIFTTPPEGPLRDALTRKVLAAFPSGGELGQRLQKAAGDSCEGAGGWTEQALSAQELAMGPYQMMACARGTAERPQVCHVRFTRRMVSTKAACIANVWVQAWVVGTPEKLQVLRLDQAVHVDEKDISGERASVLLELDGRLFALTRPICYEGCDQLSVVEVGARDVKTLATGPEMPMD</sequence>
<protein>
    <recommendedName>
        <fullName evidence="4">DUF2381 family protein</fullName>
    </recommendedName>
</protein>
<evidence type="ECO:0000313" key="3">
    <source>
        <dbReference type="Proteomes" id="UP000664052"/>
    </source>
</evidence>
<keyword evidence="3" id="KW-1185">Reference proteome</keyword>
<comment type="caution">
    <text evidence="2">The sequence shown here is derived from an EMBL/GenBank/DDBJ whole genome shotgun (WGS) entry which is preliminary data.</text>
</comment>
<proteinExistence type="predicted"/>
<keyword evidence="1" id="KW-0732">Signal</keyword>
<name>A0ABS3DL77_9BACT</name>
<dbReference type="RefSeq" id="WP_207056629.1">
    <property type="nucleotide sequence ID" value="NZ_JAFIMU010000010.1"/>
</dbReference>
<gene>
    <name evidence="2" type="ORF">JYK02_31805</name>
</gene>
<evidence type="ECO:0000313" key="2">
    <source>
        <dbReference type="EMBL" id="MBN8232111.1"/>
    </source>
</evidence>